<accession>A0A0C3F5C5</accession>
<sequence>MVELSRWSRCRQDFAFTSSKSSVQVCRWKPLIKAKMFCHIFFENRRVHLPNLSLIAQAQ</sequence>
<name>A0A0C3F5C5_PILCF</name>
<reference evidence="1 2" key="1">
    <citation type="submission" date="2014-04" db="EMBL/GenBank/DDBJ databases">
        <authorList>
            <consortium name="DOE Joint Genome Institute"/>
            <person name="Kuo A."/>
            <person name="Tarkka M."/>
            <person name="Buscot F."/>
            <person name="Kohler A."/>
            <person name="Nagy L.G."/>
            <person name="Floudas D."/>
            <person name="Copeland A."/>
            <person name="Barry K.W."/>
            <person name="Cichocki N."/>
            <person name="Veneault-Fourrey C."/>
            <person name="LaButti K."/>
            <person name="Lindquist E.A."/>
            <person name="Lipzen A."/>
            <person name="Lundell T."/>
            <person name="Morin E."/>
            <person name="Murat C."/>
            <person name="Sun H."/>
            <person name="Tunlid A."/>
            <person name="Henrissat B."/>
            <person name="Grigoriev I.V."/>
            <person name="Hibbett D.S."/>
            <person name="Martin F."/>
            <person name="Nordberg H.P."/>
            <person name="Cantor M.N."/>
            <person name="Hua S.X."/>
        </authorList>
    </citation>
    <scope>NUCLEOTIDE SEQUENCE [LARGE SCALE GENOMIC DNA]</scope>
    <source>
        <strain evidence="1 2">F 1598</strain>
    </source>
</reference>
<gene>
    <name evidence="1" type="ORF">PILCRDRAFT_827447</name>
</gene>
<reference evidence="2" key="2">
    <citation type="submission" date="2015-01" db="EMBL/GenBank/DDBJ databases">
        <title>Evolutionary Origins and Diversification of the Mycorrhizal Mutualists.</title>
        <authorList>
            <consortium name="DOE Joint Genome Institute"/>
            <consortium name="Mycorrhizal Genomics Consortium"/>
            <person name="Kohler A."/>
            <person name="Kuo A."/>
            <person name="Nagy L.G."/>
            <person name="Floudas D."/>
            <person name="Copeland A."/>
            <person name="Barry K.W."/>
            <person name="Cichocki N."/>
            <person name="Veneault-Fourrey C."/>
            <person name="LaButti K."/>
            <person name="Lindquist E.A."/>
            <person name="Lipzen A."/>
            <person name="Lundell T."/>
            <person name="Morin E."/>
            <person name="Murat C."/>
            <person name="Riley R."/>
            <person name="Ohm R."/>
            <person name="Sun H."/>
            <person name="Tunlid A."/>
            <person name="Henrissat B."/>
            <person name="Grigoriev I.V."/>
            <person name="Hibbett D.S."/>
            <person name="Martin F."/>
        </authorList>
    </citation>
    <scope>NUCLEOTIDE SEQUENCE [LARGE SCALE GENOMIC DNA]</scope>
    <source>
        <strain evidence="2">F 1598</strain>
    </source>
</reference>
<evidence type="ECO:0000313" key="1">
    <source>
        <dbReference type="EMBL" id="KIM75204.1"/>
    </source>
</evidence>
<keyword evidence="2" id="KW-1185">Reference proteome</keyword>
<evidence type="ECO:0000313" key="2">
    <source>
        <dbReference type="Proteomes" id="UP000054166"/>
    </source>
</evidence>
<dbReference type="HOGENOM" id="CLU_2961671_0_0_1"/>
<proteinExistence type="predicted"/>
<organism evidence="1 2">
    <name type="scientific">Piloderma croceum (strain F 1598)</name>
    <dbReference type="NCBI Taxonomy" id="765440"/>
    <lineage>
        <taxon>Eukaryota</taxon>
        <taxon>Fungi</taxon>
        <taxon>Dikarya</taxon>
        <taxon>Basidiomycota</taxon>
        <taxon>Agaricomycotina</taxon>
        <taxon>Agaricomycetes</taxon>
        <taxon>Agaricomycetidae</taxon>
        <taxon>Atheliales</taxon>
        <taxon>Atheliaceae</taxon>
        <taxon>Piloderma</taxon>
    </lineage>
</organism>
<dbReference type="EMBL" id="KN833049">
    <property type="protein sequence ID" value="KIM75204.1"/>
    <property type="molecule type" value="Genomic_DNA"/>
</dbReference>
<dbReference type="Proteomes" id="UP000054166">
    <property type="component" value="Unassembled WGS sequence"/>
</dbReference>
<dbReference type="AlphaFoldDB" id="A0A0C3F5C5"/>
<dbReference type="InParanoid" id="A0A0C3F5C5"/>
<protein>
    <submittedName>
        <fullName evidence="1">Uncharacterized protein</fullName>
    </submittedName>
</protein>